<dbReference type="WBParaSite" id="PS1159_v2.g16106.t1">
    <property type="protein sequence ID" value="PS1159_v2.g16106.t1"/>
    <property type="gene ID" value="PS1159_v2.g16106"/>
</dbReference>
<name>A0AC35FCE3_9BILA</name>
<dbReference type="Proteomes" id="UP000887580">
    <property type="component" value="Unplaced"/>
</dbReference>
<sequence>MKYPKATPNGFQAFASCEPLKHDGNVVKMYVHHAKRECPLYVLYAKKWTPPPSTTTSQSSSDLSEAKDTTSNSSEANTTLWIVIGIGI</sequence>
<proteinExistence type="predicted"/>
<accession>A0AC35FCE3</accession>
<reference evidence="2" key="1">
    <citation type="submission" date="2022-11" db="UniProtKB">
        <authorList>
            <consortium name="WormBaseParasite"/>
        </authorList>
    </citation>
    <scope>IDENTIFICATION</scope>
</reference>
<evidence type="ECO:0000313" key="1">
    <source>
        <dbReference type="Proteomes" id="UP000887580"/>
    </source>
</evidence>
<protein>
    <submittedName>
        <fullName evidence="2">Uncharacterized protein</fullName>
    </submittedName>
</protein>
<evidence type="ECO:0000313" key="2">
    <source>
        <dbReference type="WBParaSite" id="PS1159_v2.g16106.t1"/>
    </source>
</evidence>
<organism evidence="1 2">
    <name type="scientific">Panagrolaimus sp. PS1159</name>
    <dbReference type="NCBI Taxonomy" id="55785"/>
    <lineage>
        <taxon>Eukaryota</taxon>
        <taxon>Metazoa</taxon>
        <taxon>Ecdysozoa</taxon>
        <taxon>Nematoda</taxon>
        <taxon>Chromadorea</taxon>
        <taxon>Rhabditida</taxon>
        <taxon>Tylenchina</taxon>
        <taxon>Panagrolaimomorpha</taxon>
        <taxon>Panagrolaimoidea</taxon>
        <taxon>Panagrolaimidae</taxon>
        <taxon>Panagrolaimus</taxon>
    </lineage>
</organism>